<evidence type="ECO:0000256" key="5">
    <source>
        <dbReference type="ARBA" id="ARBA00022741"/>
    </source>
</evidence>
<keyword evidence="4" id="KW-0812">Transmembrane</keyword>
<dbReference type="InterPro" id="IPR000594">
    <property type="entry name" value="ThiF_NAD_FAD-bd"/>
</dbReference>
<dbReference type="InterPro" id="IPR035985">
    <property type="entry name" value="Ubiquitin-activating_enz"/>
</dbReference>
<evidence type="ECO:0000256" key="2">
    <source>
        <dbReference type="ARBA" id="ARBA00009919"/>
    </source>
</evidence>
<name>A0A1H6RIZ9_9GAMM</name>
<dbReference type="SUPFAM" id="SSF69572">
    <property type="entry name" value="Activating enzymes of the ubiquitin-like proteins"/>
    <property type="match status" value="1"/>
</dbReference>
<evidence type="ECO:0000256" key="8">
    <source>
        <dbReference type="ARBA" id="ARBA00023136"/>
    </source>
</evidence>
<dbReference type="GO" id="GO:0008641">
    <property type="term" value="F:ubiquitin-like modifier activating enzyme activity"/>
    <property type="evidence" value="ECO:0007669"/>
    <property type="project" value="InterPro"/>
</dbReference>
<evidence type="ECO:0000256" key="10">
    <source>
        <dbReference type="ARBA" id="ARBA00083375"/>
    </source>
</evidence>
<keyword evidence="8" id="KW-0472">Membrane</keyword>
<dbReference type="InterPro" id="IPR045886">
    <property type="entry name" value="ThiF/MoeB/HesA"/>
</dbReference>
<proteinExistence type="inferred from homology"/>
<dbReference type="GO" id="GO:0005524">
    <property type="term" value="F:ATP binding"/>
    <property type="evidence" value="ECO:0007669"/>
    <property type="project" value="UniProtKB-KW"/>
</dbReference>
<dbReference type="GO" id="GO:0016020">
    <property type="term" value="C:membrane"/>
    <property type="evidence" value="ECO:0007669"/>
    <property type="project" value="UniProtKB-SubCell"/>
</dbReference>
<evidence type="ECO:0000256" key="3">
    <source>
        <dbReference type="ARBA" id="ARBA00022598"/>
    </source>
</evidence>
<dbReference type="Pfam" id="PF00899">
    <property type="entry name" value="ThiF"/>
    <property type="match status" value="1"/>
</dbReference>
<dbReference type="RefSeq" id="WP_093308799.1">
    <property type="nucleotide sequence ID" value="NZ_FNYH01000003.1"/>
</dbReference>
<dbReference type="PANTHER" id="PTHR43267:SF1">
    <property type="entry name" value="TRNA THREONYLCARBAMOYLADENOSINE DEHYDRATASE"/>
    <property type="match status" value="1"/>
</dbReference>
<evidence type="ECO:0000313" key="12">
    <source>
        <dbReference type="EMBL" id="SEI51780.1"/>
    </source>
</evidence>
<evidence type="ECO:0000256" key="7">
    <source>
        <dbReference type="ARBA" id="ARBA00022989"/>
    </source>
</evidence>
<evidence type="ECO:0000256" key="1">
    <source>
        <dbReference type="ARBA" id="ARBA00004167"/>
    </source>
</evidence>
<feature type="domain" description="THIF-type NAD/FAD binding fold" evidence="11">
    <location>
        <begin position="19"/>
        <end position="176"/>
    </location>
</feature>
<keyword evidence="6" id="KW-0067">ATP-binding</keyword>
<keyword evidence="7" id="KW-1133">Transmembrane helix</keyword>
<organism evidence="12 13">
    <name type="scientific">Allopseudospirillum japonicum</name>
    <dbReference type="NCBI Taxonomy" id="64971"/>
    <lineage>
        <taxon>Bacteria</taxon>
        <taxon>Pseudomonadati</taxon>
        <taxon>Pseudomonadota</taxon>
        <taxon>Gammaproteobacteria</taxon>
        <taxon>Oceanospirillales</taxon>
        <taxon>Oceanospirillaceae</taxon>
        <taxon>Allopseudospirillum</taxon>
    </lineage>
</organism>
<evidence type="ECO:0000256" key="6">
    <source>
        <dbReference type="ARBA" id="ARBA00022840"/>
    </source>
</evidence>
<dbReference type="OrthoDB" id="9804150at2"/>
<dbReference type="GO" id="GO:0061504">
    <property type="term" value="P:cyclic threonylcarbamoyladenosine biosynthetic process"/>
    <property type="evidence" value="ECO:0007669"/>
    <property type="project" value="TreeGrafter"/>
</dbReference>
<dbReference type="Proteomes" id="UP000242999">
    <property type="component" value="Unassembled WGS sequence"/>
</dbReference>
<dbReference type="STRING" id="64971.SAMN05421831_103145"/>
<dbReference type="EMBL" id="FNYH01000003">
    <property type="protein sequence ID" value="SEI51780.1"/>
    <property type="molecule type" value="Genomic_DNA"/>
</dbReference>
<keyword evidence="3" id="KW-0436">Ligase</keyword>
<evidence type="ECO:0000256" key="9">
    <source>
        <dbReference type="ARBA" id="ARBA00074884"/>
    </source>
</evidence>
<dbReference type="GO" id="GO:0061503">
    <property type="term" value="F:tRNA threonylcarbamoyladenosine dehydratase"/>
    <property type="evidence" value="ECO:0007669"/>
    <property type="project" value="TreeGrafter"/>
</dbReference>
<protein>
    <recommendedName>
        <fullName evidence="9">tRNA threonylcarbamoyladenosine dehydratase</fullName>
    </recommendedName>
    <alternativeName>
        <fullName evidence="10">t(6)A37 dehydratase</fullName>
    </alternativeName>
</protein>
<comment type="similarity">
    <text evidence="2">Belongs to the HesA/MoeB/ThiF family.</text>
</comment>
<evidence type="ECO:0000313" key="13">
    <source>
        <dbReference type="Proteomes" id="UP000242999"/>
    </source>
</evidence>
<accession>A0A1H6RIZ9</accession>
<dbReference type="PANTHER" id="PTHR43267">
    <property type="entry name" value="TRNA THREONYLCARBAMOYLADENOSINE DEHYDRATASE"/>
    <property type="match status" value="1"/>
</dbReference>
<dbReference type="Gene3D" id="3.40.50.720">
    <property type="entry name" value="NAD(P)-binding Rossmann-like Domain"/>
    <property type="match status" value="1"/>
</dbReference>
<dbReference type="NCBIfam" id="NF011696">
    <property type="entry name" value="PRK15116.1"/>
    <property type="match status" value="1"/>
</dbReference>
<dbReference type="AlphaFoldDB" id="A0A1H6RIZ9"/>
<keyword evidence="13" id="KW-1185">Reference proteome</keyword>
<keyword evidence="5" id="KW-0547">Nucleotide-binding</keyword>
<comment type="subcellular location">
    <subcellularLocation>
        <location evidence="1">Membrane</location>
        <topology evidence="1">Single-pass membrane protein</topology>
    </subcellularLocation>
</comment>
<evidence type="ECO:0000256" key="4">
    <source>
        <dbReference type="ARBA" id="ARBA00022692"/>
    </source>
</evidence>
<sequence>MVTPLNDDYLFRFGGIGRLYGEAGLQRFAQAHIAIIGIGGVGAWAAEALARSGIGHLTLIDLDDVCTSNINRQIHALSSTVGRSKIQVMAERIAEINPDCQVHCQHTFIRAENLQDLLGNGFDYVIDAIDSVPAKTALLAWCRRRKQKVICIGGAGGQTDPTRIQTADLTRVHQDPLLAKVRNRLRREYHFSRNPKRRFDLECVFSDQAPVYPTAEGGICQQRPAASAHEPMRLDCRSGFGAASFVTASFAFVAVSRVLSKLAK</sequence>
<gene>
    <name evidence="12" type="ORF">SAMN05421831_103145</name>
</gene>
<dbReference type="CDD" id="cd00755">
    <property type="entry name" value="YgdL_like"/>
    <property type="match status" value="1"/>
</dbReference>
<evidence type="ECO:0000259" key="11">
    <source>
        <dbReference type="Pfam" id="PF00899"/>
    </source>
</evidence>
<dbReference type="FunFam" id="3.40.50.720:FF:000096">
    <property type="entry name" value="tRNA cyclic N6-threonylcarbamoyladenosine(37) synthase TcdA"/>
    <property type="match status" value="1"/>
</dbReference>
<reference evidence="13" key="1">
    <citation type="submission" date="2016-10" db="EMBL/GenBank/DDBJ databases">
        <authorList>
            <person name="Varghese N."/>
            <person name="Submissions S."/>
        </authorList>
    </citation>
    <scope>NUCLEOTIDE SEQUENCE [LARGE SCALE GENOMIC DNA]</scope>
    <source>
        <strain evidence="13">DSM 7165</strain>
    </source>
</reference>